<dbReference type="EMBL" id="CAJSLV010000094">
    <property type="protein sequence ID" value="CAG6397976.1"/>
    <property type="molecule type" value="Genomic_DNA"/>
</dbReference>
<name>A0A9W4GV57_9ACTN</name>
<sequence length="47" mass="5015">MERFALDIPCMWGTTPLLPSERTVVSANNAGGDLPNGAQLTCRTVPL</sequence>
<dbReference type="AlphaFoldDB" id="A0A9W4GV57"/>
<protein>
    <submittedName>
        <fullName evidence="1">Uncharacterized protein</fullName>
    </submittedName>
</protein>
<evidence type="ECO:0000313" key="2">
    <source>
        <dbReference type="Proteomes" id="UP001152519"/>
    </source>
</evidence>
<dbReference type="Proteomes" id="UP001152519">
    <property type="component" value="Unassembled WGS sequence"/>
</dbReference>
<reference evidence="1" key="1">
    <citation type="submission" date="2021-05" db="EMBL/GenBank/DDBJ databases">
        <authorList>
            <person name="Arsene-Ploetze F."/>
        </authorList>
    </citation>
    <scope>NUCLEOTIDE SEQUENCE</scope>
    <source>
        <strain evidence="1">DSM 42138</strain>
    </source>
</reference>
<comment type="caution">
    <text evidence="1">The sequence shown here is derived from an EMBL/GenBank/DDBJ whole genome shotgun (WGS) entry which is preliminary data.</text>
</comment>
<keyword evidence="2" id="KW-1185">Reference proteome</keyword>
<proteinExistence type="predicted"/>
<accession>A0A9W4GV57</accession>
<organism evidence="1 2">
    <name type="scientific">Actinacidiphila cocklensis</name>
    <dbReference type="NCBI Taxonomy" id="887465"/>
    <lineage>
        <taxon>Bacteria</taxon>
        <taxon>Bacillati</taxon>
        <taxon>Actinomycetota</taxon>
        <taxon>Actinomycetes</taxon>
        <taxon>Kitasatosporales</taxon>
        <taxon>Streptomycetaceae</taxon>
        <taxon>Actinacidiphila</taxon>
    </lineage>
</organism>
<evidence type="ECO:0000313" key="1">
    <source>
        <dbReference type="EMBL" id="CAG6397976.1"/>
    </source>
</evidence>
<gene>
    <name evidence="1" type="ORF">SCOCK_610004</name>
</gene>